<dbReference type="SUPFAM" id="SSF56672">
    <property type="entry name" value="DNA/RNA polymerases"/>
    <property type="match status" value="1"/>
</dbReference>
<keyword evidence="3" id="KW-1185">Reference proteome</keyword>
<evidence type="ECO:0000313" key="2">
    <source>
        <dbReference type="EMBL" id="CAB4026692.1"/>
    </source>
</evidence>
<dbReference type="InterPro" id="IPR000477">
    <property type="entry name" value="RT_dom"/>
</dbReference>
<dbReference type="SUPFAM" id="SSF52266">
    <property type="entry name" value="SGNH hydrolase"/>
    <property type="match status" value="1"/>
</dbReference>
<dbReference type="GO" id="GO:0006259">
    <property type="term" value="P:DNA metabolic process"/>
    <property type="evidence" value="ECO:0007669"/>
    <property type="project" value="UniProtKB-ARBA"/>
</dbReference>
<evidence type="ECO:0000256" key="1">
    <source>
        <dbReference type="SAM" id="MobiDB-lite"/>
    </source>
</evidence>
<dbReference type="PANTHER" id="PTHR19446">
    <property type="entry name" value="REVERSE TRANSCRIPTASES"/>
    <property type="match status" value="1"/>
</dbReference>
<name>A0A6S7KH39_PARCT</name>
<dbReference type="OrthoDB" id="426210at2759"/>
<feature type="compositionally biased region" description="Polar residues" evidence="1">
    <location>
        <begin position="485"/>
        <end position="498"/>
    </location>
</feature>
<accession>A0A6S7KH39</accession>
<dbReference type="GO" id="GO:0003676">
    <property type="term" value="F:nucleic acid binding"/>
    <property type="evidence" value="ECO:0007669"/>
    <property type="project" value="InterPro"/>
</dbReference>
<feature type="region of interest" description="Disordered" evidence="1">
    <location>
        <begin position="477"/>
        <end position="500"/>
    </location>
</feature>
<dbReference type="AlphaFoldDB" id="A0A6S7KH39"/>
<gene>
    <name evidence="2" type="ORF">PACLA_8A076547</name>
</gene>
<dbReference type="EMBL" id="CACRXK020014352">
    <property type="protein sequence ID" value="CAB4026692.1"/>
    <property type="molecule type" value="Genomic_DNA"/>
</dbReference>
<reference evidence="2" key="1">
    <citation type="submission" date="2020-04" db="EMBL/GenBank/DDBJ databases">
        <authorList>
            <person name="Alioto T."/>
            <person name="Alioto T."/>
            <person name="Gomez Garrido J."/>
        </authorList>
    </citation>
    <scope>NUCLEOTIDE SEQUENCE</scope>
    <source>
        <strain evidence="2">A484AB</strain>
    </source>
</reference>
<proteinExistence type="predicted"/>
<dbReference type="InterPro" id="IPR041588">
    <property type="entry name" value="Integrase_H2C2"/>
</dbReference>
<dbReference type="PROSITE" id="PS50878">
    <property type="entry name" value="RT_POL"/>
    <property type="match status" value="1"/>
</dbReference>
<dbReference type="Gene3D" id="3.40.50.12690">
    <property type="match status" value="1"/>
</dbReference>
<evidence type="ECO:0000313" key="3">
    <source>
        <dbReference type="Proteomes" id="UP001152795"/>
    </source>
</evidence>
<organism evidence="2 3">
    <name type="scientific">Paramuricea clavata</name>
    <name type="common">Red gorgonian</name>
    <name type="synonym">Violescent sea-whip</name>
    <dbReference type="NCBI Taxonomy" id="317549"/>
    <lineage>
        <taxon>Eukaryota</taxon>
        <taxon>Metazoa</taxon>
        <taxon>Cnidaria</taxon>
        <taxon>Anthozoa</taxon>
        <taxon>Octocorallia</taxon>
        <taxon>Malacalcyonacea</taxon>
        <taxon>Plexauridae</taxon>
        <taxon>Paramuricea</taxon>
    </lineage>
</organism>
<sequence length="631" mass="70766">MDDEGLVRLGGRLERSPLSYDCRHPIILGKGSHLAALLIRRSHEEVKHFGVNTVLCNLRQRYWPIRGREQVKKILSSCVLCKEWRGNPGVQFMADLPASRVDFPNQPFTLTGVDYFGPITIKAGFRGGRRENRYGVVFTCLQTRVVHLEVAQSLSTDDFLKVFSRFVARGPISLEKREKYAKLSTDPFISEVIVSELEIETLLKTLDSNKATGPGEIPARLLKVTASIIAPSLCKLFNKSLRFGTVPEEWKLANVVPVFKKGEKDHCENYRPISLLSIVSKQLERCVFMNIMCHLSQIICKCQHGFLRGKSCVTNLLEAIDYIGRILDNGGQVDTIYLDMSKTFDRINHTKLITKLRNYGFGGNLLKWFQSYLSDRCQCVTVLGCISNTLPVSSGVPQGSILGPALFLLYVNDLRDSVKTSEVAMIADDTKLFSSVKFYLPKKHTIDCNQRCNPIAIDVEDKPETSNRSDVLNNLKENAIDKPTVSPNQSENPPNQRRNPIDVAILGDSMIKLINPSKLRKSLKRNVMVKTFPGANVGDMQHYAKPTVEKNPKSVILHVGTDDLKHSTPKEIAVSISSLGKRIEENSPETKMVISEIISRFDDSSLMPKIENLNARLKQVCDNNNLGIHNT</sequence>
<dbReference type="InterPro" id="IPR043502">
    <property type="entry name" value="DNA/RNA_pol_sf"/>
</dbReference>
<dbReference type="Gene3D" id="1.10.340.70">
    <property type="match status" value="1"/>
</dbReference>
<comment type="caution">
    <text evidence="2">The sequence shown here is derived from an EMBL/GenBank/DDBJ whole genome shotgun (WGS) entry which is preliminary data.</text>
</comment>
<protein>
    <submittedName>
        <fullName evidence="2">Uncharacterized protein</fullName>
    </submittedName>
</protein>
<dbReference type="Proteomes" id="UP001152795">
    <property type="component" value="Unassembled WGS sequence"/>
</dbReference>
<dbReference type="Pfam" id="PF17921">
    <property type="entry name" value="Integrase_H2C2"/>
    <property type="match status" value="1"/>
</dbReference>
<dbReference type="InterPro" id="IPR036397">
    <property type="entry name" value="RNaseH_sf"/>
</dbReference>
<dbReference type="Gene3D" id="3.30.420.10">
    <property type="entry name" value="Ribonuclease H-like superfamily/Ribonuclease H"/>
    <property type="match status" value="1"/>
</dbReference>
<dbReference type="CDD" id="cd01650">
    <property type="entry name" value="RT_nLTR_like"/>
    <property type="match status" value="1"/>
</dbReference>
<dbReference type="Pfam" id="PF00078">
    <property type="entry name" value="RVT_1"/>
    <property type="match status" value="1"/>
</dbReference>